<sequence length="486" mass="51021">MSLPKINYKATLLLFILALINIGFFLKPSVTESANLTQVKDTLQTSRLSFAGRVKSPTAAGSSHVWLYTTGTDEFYSISTVNLHAGDSVTIGSGTYTIVDIIDDDEFTVTPVLAAGDADDTDPIYYKSKAQHVITFNTASAIANGYFTVLIPANTTTSTSNNGSPDDSGFDFNDTDYPTDPDITVTANNVTGYTFVTGVATPSSEASCNSLYSTGSYHCFEVHYSGSGAVGTGITITIGSTGGTTTPILPSPNSSHNVGTADSYTFQLRHYDGSNNLIDQTNGKIALIEAVRVTATVDPTITFTIAGVTADTGTYCGVTRTAASVDSTAYSVPFGSLSLNTFADAVQNLTVSTNANYGYVVTAAEDDELGKDGATTPFIADTTCNSGPCTISAEQEWTTATNNGFGYSLQNVDAASISFEYNTGAGTFKARPFANLADTETPQTLFSSSAVADSQNAYVCYRLSVGATQAAGDYENVIIYRATASF</sequence>
<dbReference type="EMBL" id="CP047901">
    <property type="protein sequence ID" value="QHO63811.1"/>
    <property type="molecule type" value="Genomic_DNA"/>
</dbReference>
<name>A0A857NEP0_9BACT</name>
<accession>A0A857NEP0</accession>
<protein>
    <submittedName>
        <fullName evidence="1">Uncharacterized protein</fullName>
    </submittedName>
</protein>
<organism evidence="1 2">
    <name type="scientific">Candidatus Chazhemtobacterium aquaticus</name>
    <dbReference type="NCBI Taxonomy" id="2715735"/>
    <lineage>
        <taxon>Bacteria</taxon>
        <taxon>Candidatus Chazhemtobacteraceae</taxon>
        <taxon>Candidatus Chazhemtobacterium</taxon>
    </lineage>
</organism>
<dbReference type="KEGG" id="caqa:MICH65_0830"/>
<keyword evidence="2" id="KW-1185">Reference proteome</keyword>
<dbReference type="AlphaFoldDB" id="A0A857NEP0"/>
<evidence type="ECO:0000313" key="1">
    <source>
        <dbReference type="EMBL" id="QHO63811.1"/>
    </source>
</evidence>
<evidence type="ECO:0000313" key="2">
    <source>
        <dbReference type="Proteomes" id="UP000463983"/>
    </source>
</evidence>
<reference evidence="2" key="1">
    <citation type="journal article" date="2020" name="Microorganisms">
        <title>Complete Genome of a Member of a New Bacterial Lineage in the Microgenomates Group Reveals an Unusual Nucleotide Composition Disparity Between Two Strands of DNA and Limited Metabolic Potential.</title>
        <authorList>
            <person name="Kadnikov V.V."/>
            <person name="Mardanov A.V."/>
            <person name="Beletsky A.V."/>
            <person name="Karnachuk O.V."/>
            <person name="Ravin N.V."/>
        </authorList>
    </citation>
    <scope>NUCLEOTIDE SEQUENCE [LARGE SCALE GENOMIC DNA]</scope>
</reference>
<proteinExistence type="predicted"/>
<dbReference type="Proteomes" id="UP000463983">
    <property type="component" value="Chromosome"/>
</dbReference>
<gene>
    <name evidence="1" type="ORF">MICH65_0830</name>
</gene>